<accession>A0ABV6LYZ5</accession>
<sequence>MRAPVVAGVDGSPASLVAAAHAAEAALRREVPLDLVHGYLHAFRYGVPLDPYPVQLPPPDPDAQLMLDAAAEELRASRPGLEVRTRQVAGGGAGALVDASRSATLVVVGSRGHGGFAGLLLGSVGAQVAAHAQCPALVVRPPSPPPPTGEGPIIVGVDGSHGAARALAYAAREARLRRTGLLLVHAWWLDARDGGVRETFAETEKAARAAAEELLDGAAAAVRETHPEVPVRRQLVHAREAAPHLVEASRDAALIVVGSRGRGGFTGLLLGSVSQELVHHAHCPVLVTHERDDAR</sequence>
<evidence type="ECO:0000313" key="4">
    <source>
        <dbReference type="Proteomes" id="UP001589867"/>
    </source>
</evidence>
<organism evidence="3 4">
    <name type="scientific">Phytohabitans kaempferiae</name>
    <dbReference type="NCBI Taxonomy" id="1620943"/>
    <lineage>
        <taxon>Bacteria</taxon>
        <taxon>Bacillati</taxon>
        <taxon>Actinomycetota</taxon>
        <taxon>Actinomycetes</taxon>
        <taxon>Micromonosporales</taxon>
        <taxon>Micromonosporaceae</taxon>
    </lineage>
</organism>
<reference evidence="3 4" key="1">
    <citation type="submission" date="2024-09" db="EMBL/GenBank/DDBJ databases">
        <authorList>
            <person name="Sun Q."/>
            <person name="Mori K."/>
        </authorList>
    </citation>
    <scope>NUCLEOTIDE SEQUENCE [LARGE SCALE GENOMIC DNA]</scope>
    <source>
        <strain evidence="3 4">TBRC 3947</strain>
    </source>
</reference>
<name>A0ABV6LYZ5_9ACTN</name>
<evidence type="ECO:0000313" key="3">
    <source>
        <dbReference type="EMBL" id="MFC0527666.1"/>
    </source>
</evidence>
<dbReference type="EMBL" id="JBHLUH010000009">
    <property type="protein sequence ID" value="MFC0527666.1"/>
    <property type="molecule type" value="Genomic_DNA"/>
</dbReference>
<comment type="caution">
    <text evidence="3">The sequence shown here is derived from an EMBL/GenBank/DDBJ whole genome shotgun (WGS) entry which is preliminary data.</text>
</comment>
<feature type="domain" description="UspA" evidence="2">
    <location>
        <begin position="152"/>
        <end position="289"/>
    </location>
</feature>
<comment type="similarity">
    <text evidence="1">Belongs to the universal stress protein A family.</text>
</comment>
<dbReference type="SUPFAM" id="SSF52402">
    <property type="entry name" value="Adenine nucleotide alpha hydrolases-like"/>
    <property type="match status" value="2"/>
</dbReference>
<gene>
    <name evidence="3" type="ORF">ACFFIA_08340</name>
</gene>
<dbReference type="PANTHER" id="PTHR46268:SF6">
    <property type="entry name" value="UNIVERSAL STRESS PROTEIN UP12"/>
    <property type="match status" value="1"/>
</dbReference>
<dbReference type="PANTHER" id="PTHR46268">
    <property type="entry name" value="STRESS RESPONSE PROTEIN NHAX"/>
    <property type="match status" value="1"/>
</dbReference>
<protein>
    <submittedName>
        <fullName evidence="3">Universal stress protein</fullName>
    </submittedName>
</protein>
<evidence type="ECO:0000259" key="2">
    <source>
        <dbReference type="Pfam" id="PF00582"/>
    </source>
</evidence>
<keyword evidence="4" id="KW-1185">Reference proteome</keyword>
<proteinExistence type="inferred from homology"/>
<evidence type="ECO:0000256" key="1">
    <source>
        <dbReference type="ARBA" id="ARBA00008791"/>
    </source>
</evidence>
<dbReference type="Proteomes" id="UP001589867">
    <property type="component" value="Unassembled WGS sequence"/>
</dbReference>
<dbReference type="InterPro" id="IPR006016">
    <property type="entry name" value="UspA"/>
</dbReference>
<dbReference type="InterPro" id="IPR014729">
    <property type="entry name" value="Rossmann-like_a/b/a_fold"/>
</dbReference>
<dbReference type="RefSeq" id="WP_377248011.1">
    <property type="nucleotide sequence ID" value="NZ_JBHLUH010000009.1"/>
</dbReference>
<feature type="domain" description="UspA" evidence="2">
    <location>
        <begin position="1"/>
        <end position="140"/>
    </location>
</feature>
<dbReference type="PRINTS" id="PR01438">
    <property type="entry name" value="UNVRSLSTRESS"/>
</dbReference>
<dbReference type="Pfam" id="PF00582">
    <property type="entry name" value="Usp"/>
    <property type="match status" value="2"/>
</dbReference>
<dbReference type="Gene3D" id="3.40.50.620">
    <property type="entry name" value="HUPs"/>
    <property type="match status" value="2"/>
</dbReference>
<dbReference type="InterPro" id="IPR006015">
    <property type="entry name" value="Universal_stress_UspA"/>
</dbReference>